<feature type="domain" description="PTM/DIR17-like Tudor" evidence="2">
    <location>
        <begin position="206"/>
        <end position="253"/>
    </location>
</feature>
<dbReference type="Gene3D" id="2.30.30.140">
    <property type="match status" value="1"/>
</dbReference>
<dbReference type="Pfam" id="PF21743">
    <property type="entry name" value="PTM_DIR17_Tudor"/>
    <property type="match status" value="1"/>
</dbReference>
<dbReference type="PANTHER" id="PTHR37384">
    <property type="entry name" value="OS01G0835600 PROTEIN"/>
    <property type="match status" value="1"/>
</dbReference>
<organism evidence="3 4">
    <name type="scientific">Colocasia esculenta</name>
    <name type="common">Wild taro</name>
    <name type="synonym">Arum esculentum</name>
    <dbReference type="NCBI Taxonomy" id="4460"/>
    <lineage>
        <taxon>Eukaryota</taxon>
        <taxon>Viridiplantae</taxon>
        <taxon>Streptophyta</taxon>
        <taxon>Embryophyta</taxon>
        <taxon>Tracheophyta</taxon>
        <taxon>Spermatophyta</taxon>
        <taxon>Magnoliopsida</taxon>
        <taxon>Liliopsida</taxon>
        <taxon>Araceae</taxon>
        <taxon>Aroideae</taxon>
        <taxon>Colocasieae</taxon>
        <taxon>Colocasia</taxon>
    </lineage>
</organism>
<dbReference type="Proteomes" id="UP000652761">
    <property type="component" value="Unassembled WGS sequence"/>
</dbReference>
<dbReference type="OrthoDB" id="168165at2759"/>
<evidence type="ECO:0000259" key="2">
    <source>
        <dbReference type="Pfam" id="PF21743"/>
    </source>
</evidence>
<name>A0A843UF55_COLES</name>
<dbReference type="AlphaFoldDB" id="A0A843UF55"/>
<accession>A0A843UF55</accession>
<dbReference type="CDD" id="cd20401">
    <property type="entry name" value="Tudor_AtPTM-like"/>
    <property type="match status" value="1"/>
</dbReference>
<sequence length="304" mass="34112">IRFLSSVFANLDYPKKIQKRFGHRPRHPNRFPSADSSSPTRGRTCGPHHLGFCQPSIAPSSAASPSSATAFASHNCVGPADLRQLQRRILGDRKRFSLGGNGRGRASLACRLQLVVFQDQEISIVLHPPHLIIRDWMKLVMDHMNACNMEESGPASGAIFQVVGEPAVCINGVPEVSQVLNSSILPRTTNHAEPCDDPCLGEWLEGREVRKLFGNKYYSGKVVKFDPEMKWYRVVYEDGDFEDLEWHELEEVLVPLDISVSLRTLIQQVYEYRNFVASLEGNTTKSGKELMVNVTSINNMPMQF</sequence>
<reference evidence="3" key="1">
    <citation type="submission" date="2017-07" db="EMBL/GenBank/DDBJ databases">
        <title>Taro Niue Genome Assembly and Annotation.</title>
        <authorList>
            <person name="Atibalentja N."/>
            <person name="Keating K."/>
            <person name="Fields C.J."/>
        </authorList>
    </citation>
    <scope>NUCLEOTIDE SEQUENCE</scope>
    <source>
        <strain evidence="3">Niue_2</strain>
        <tissue evidence="3">Leaf</tissue>
    </source>
</reference>
<evidence type="ECO:0000313" key="4">
    <source>
        <dbReference type="Proteomes" id="UP000652761"/>
    </source>
</evidence>
<evidence type="ECO:0000313" key="3">
    <source>
        <dbReference type="EMBL" id="MQL80574.1"/>
    </source>
</evidence>
<proteinExistence type="predicted"/>
<comment type="caution">
    <text evidence="3">The sequence shown here is derived from an EMBL/GenBank/DDBJ whole genome shotgun (WGS) entry which is preliminary data.</text>
</comment>
<dbReference type="InterPro" id="IPR047365">
    <property type="entry name" value="Tudor_AtPTM-like"/>
</dbReference>
<feature type="compositionally biased region" description="Basic residues" evidence="1">
    <location>
        <begin position="19"/>
        <end position="29"/>
    </location>
</feature>
<feature type="non-terminal residue" evidence="3">
    <location>
        <position position="304"/>
    </location>
</feature>
<evidence type="ECO:0000256" key="1">
    <source>
        <dbReference type="SAM" id="MobiDB-lite"/>
    </source>
</evidence>
<dbReference type="EMBL" id="NMUH01000515">
    <property type="protein sequence ID" value="MQL80574.1"/>
    <property type="molecule type" value="Genomic_DNA"/>
</dbReference>
<protein>
    <recommendedName>
        <fullName evidence="2">PTM/DIR17-like Tudor domain-containing protein</fullName>
    </recommendedName>
</protein>
<gene>
    <name evidence="3" type="ORF">Taro_013041</name>
</gene>
<keyword evidence="4" id="KW-1185">Reference proteome</keyword>
<feature type="region of interest" description="Disordered" evidence="1">
    <location>
        <begin position="19"/>
        <end position="45"/>
    </location>
</feature>
<dbReference type="PANTHER" id="PTHR37384:SF1">
    <property type="entry name" value="OS01G0835600 PROTEIN"/>
    <property type="match status" value="1"/>
</dbReference>